<proteinExistence type="predicted"/>
<feature type="compositionally biased region" description="Low complexity" evidence="1">
    <location>
        <begin position="66"/>
        <end position="76"/>
    </location>
</feature>
<evidence type="ECO:0000313" key="3">
    <source>
        <dbReference type="Proteomes" id="UP000494165"/>
    </source>
</evidence>
<dbReference type="OrthoDB" id="8197779at2759"/>
<organism evidence="2 3">
    <name type="scientific">Cloeon dipterum</name>
    <dbReference type="NCBI Taxonomy" id="197152"/>
    <lineage>
        <taxon>Eukaryota</taxon>
        <taxon>Metazoa</taxon>
        <taxon>Ecdysozoa</taxon>
        <taxon>Arthropoda</taxon>
        <taxon>Hexapoda</taxon>
        <taxon>Insecta</taxon>
        <taxon>Pterygota</taxon>
        <taxon>Palaeoptera</taxon>
        <taxon>Ephemeroptera</taxon>
        <taxon>Pisciforma</taxon>
        <taxon>Baetidae</taxon>
        <taxon>Cloeon</taxon>
    </lineage>
</organism>
<keyword evidence="3" id="KW-1185">Reference proteome</keyword>
<evidence type="ECO:0000256" key="1">
    <source>
        <dbReference type="SAM" id="MobiDB-lite"/>
    </source>
</evidence>
<accession>A0A8S1BUE8</accession>
<feature type="region of interest" description="Disordered" evidence="1">
    <location>
        <begin position="45"/>
        <end position="76"/>
    </location>
</feature>
<feature type="compositionally biased region" description="Low complexity" evidence="1">
    <location>
        <begin position="136"/>
        <end position="199"/>
    </location>
</feature>
<reference evidence="2 3" key="1">
    <citation type="submission" date="2020-04" db="EMBL/GenBank/DDBJ databases">
        <authorList>
            <person name="Alioto T."/>
            <person name="Alioto T."/>
            <person name="Gomez Garrido J."/>
        </authorList>
    </citation>
    <scope>NUCLEOTIDE SEQUENCE [LARGE SCALE GENOMIC DNA]</scope>
</reference>
<protein>
    <submittedName>
        <fullName evidence="2">Uncharacterized protein</fullName>
    </submittedName>
</protein>
<dbReference type="AlphaFoldDB" id="A0A8S1BUE8"/>
<feature type="region of interest" description="Disordered" evidence="1">
    <location>
        <begin position="134"/>
        <end position="199"/>
    </location>
</feature>
<evidence type="ECO:0000313" key="2">
    <source>
        <dbReference type="EMBL" id="CAB3359090.1"/>
    </source>
</evidence>
<sequence length="267" mass="30705">MRSSSLTETEWRKVPMLVSHPDIPHTLHNEIVSRHEINYQLMRHIPENLGPPAGGPEKLSASPEDSSAPLAPQPSSSQQMSATWILISIAGLVGLAGAYEGRSLTRDTAWWSAPEPKWQSKILSAVLPASRYWGNPSPQFQQQQQPYQHQQPYQQQQQYQPQYPQQHYQSQQYQAQPYQGQQFQAYQQQPSLSNQPSNYQQIQIPRARYLRGGPQGDVYDYNPRQPAPWSVQLGTSLVVKDDQARGVHYGDNRRYYVQSQNENRRWP</sequence>
<gene>
    <name evidence="2" type="ORF">CLODIP_2_CD05368</name>
</gene>
<dbReference type="Proteomes" id="UP000494165">
    <property type="component" value="Unassembled WGS sequence"/>
</dbReference>
<comment type="caution">
    <text evidence="2">The sequence shown here is derived from an EMBL/GenBank/DDBJ whole genome shotgun (WGS) entry which is preliminary data.</text>
</comment>
<dbReference type="EMBL" id="CADEPI010000001">
    <property type="protein sequence ID" value="CAB3359090.1"/>
    <property type="molecule type" value="Genomic_DNA"/>
</dbReference>
<name>A0A8S1BUE8_9INSE</name>